<comment type="caution">
    <text evidence="2">The sequence shown here is derived from an EMBL/GenBank/DDBJ whole genome shotgun (WGS) entry which is preliminary data.</text>
</comment>
<gene>
    <name evidence="2" type="ORF">THAOC_35962</name>
</gene>
<dbReference type="AlphaFoldDB" id="K0R048"/>
<dbReference type="Proteomes" id="UP000266841">
    <property type="component" value="Unassembled WGS sequence"/>
</dbReference>
<evidence type="ECO:0000313" key="3">
    <source>
        <dbReference type="Proteomes" id="UP000266841"/>
    </source>
</evidence>
<accession>K0R048</accession>
<organism evidence="2 3">
    <name type="scientific">Thalassiosira oceanica</name>
    <name type="common">Marine diatom</name>
    <dbReference type="NCBI Taxonomy" id="159749"/>
    <lineage>
        <taxon>Eukaryota</taxon>
        <taxon>Sar</taxon>
        <taxon>Stramenopiles</taxon>
        <taxon>Ochrophyta</taxon>
        <taxon>Bacillariophyta</taxon>
        <taxon>Coscinodiscophyceae</taxon>
        <taxon>Thalassiosirophycidae</taxon>
        <taxon>Thalassiosirales</taxon>
        <taxon>Thalassiosiraceae</taxon>
        <taxon>Thalassiosira</taxon>
    </lineage>
</organism>
<feature type="region of interest" description="Disordered" evidence="1">
    <location>
        <begin position="71"/>
        <end position="99"/>
    </location>
</feature>
<proteinExistence type="predicted"/>
<reference evidence="2 3" key="1">
    <citation type="journal article" date="2012" name="Genome Biol.">
        <title>Genome and low-iron response of an oceanic diatom adapted to chronic iron limitation.</title>
        <authorList>
            <person name="Lommer M."/>
            <person name="Specht M."/>
            <person name="Roy A.S."/>
            <person name="Kraemer L."/>
            <person name="Andreson R."/>
            <person name="Gutowska M.A."/>
            <person name="Wolf J."/>
            <person name="Bergner S.V."/>
            <person name="Schilhabel M.B."/>
            <person name="Klostermeier U.C."/>
            <person name="Beiko R.G."/>
            <person name="Rosenstiel P."/>
            <person name="Hippler M."/>
            <person name="Laroche J."/>
        </authorList>
    </citation>
    <scope>NUCLEOTIDE SEQUENCE [LARGE SCALE GENOMIC DNA]</scope>
    <source>
        <strain evidence="2 3">CCMP1005</strain>
    </source>
</reference>
<evidence type="ECO:0000313" key="2">
    <source>
        <dbReference type="EMBL" id="EJK45423.1"/>
    </source>
</evidence>
<sequence>MTVTILRNPSARTSLLLRITQIEIGTARTIAVGQERMSALTQDEEGGAFQSFVGDVGHGLMLHAGINNRVTHAGDGGRGAVGDGRGRSPTGPAKQAIDD</sequence>
<evidence type="ECO:0000256" key="1">
    <source>
        <dbReference type="SAM" id="MobiDB-lite"/>
    </source>
</evidence>
<name>K0R048_THAOC</name>
<keyword evidence="3" id="KW-1185">Reference proteome</keyword>
<dbReference type="EMBL" id="AGNL01048529">
    <property type="protein sequence ID" value="EJK45423.1"/>
    <property type="molecule type" value="Genomic_DNA"/>
</dbReference>
<feature type="compositionally biased region" description="Gly residues" evidence="1">
    <location>
        <begin position="74"/>
        <end position="83"/>
    </location>
</feature>
<protein>
    <submittedName>
        <fullName evidence="2">Uncharacterized protein</fullName>
    </submittedName>
</protein>